<feature type="transmembrane region" description="Helical" evidence="1">
    <location>
        <begin position="66"/>
        <end position="84"/>
    </location>
</feature>
<proteinExistence type="predicted"/>
<dbReference type="RefSeq" id="WP_163701780.1">
    <property type="nucleotide sequence ID" value="NZ_QXHD01000004.1"/>
</dbReference>
<evidence type="ECO:0000256" key="1">
    <source>
        <dbReference type="SAM" id="Phobius"/>
    </source>
</evidence>
<dbReference type="SUPFAM" id="SSF141571">
    <property type="entry name" value="Pentapeptide repeat-like"/>
    <property type="match status" value="1"/>
</dbReference>
<reference evidence="2 3" key="1">
    <citation type="journal article" date="2020" name="Microb. Ecol.">
        <title>Ecogenomics of the Marine Benthic Filamentous Cyanobacterium Adonisia.</title>
        <authorList>
            <person name="Walter J.M."/>
            <person name="Coutinho F.H."/>
            <person name="Leomil L."/>
            <person name="Hargreaves P.I."/>
            <person name="Campeao M.E."/>
            <person name="Vieira V.V."/>
            <person name="Silva B.S."/>
            <person name="Fistarol G.O."/>
            <person name="Salomon P.S."/>
            <person name="Sawabe T."/>
            <person name="Mino S."/>
            <person name="Hosokawa M."/>
            <person name="Miyashita H."/>
            <person name="Maruyama F."/>
            <person name="van Verk M.C."/>
            <person name="Dutilh B.E."/>
            <person name="Thompson C.C."/>
            <person name="Thompson F.L."/>
        </authorList>
    </citation>
    <scope>NUCLEOTIDE SEQUENCE [LARGE SCALE GENOMIC DNA]</scope>
    <source>
        <strain evidence="2 3">CCMR0081</strain>
    </source>
</reference>
<dbReference type="Proteomes" id="UP000481033">
    <property type="component" value="Unassembled WGS sequence"/>
</dbReference>
<keyword evidence="1" id="KW-0812">Transmembrane</keyword>
<dbReference type="Gene3D" id="2.160.20.80">
    <property type="entry name" value="E3 ubiquitin-protein ligase SopA"/>
    <property type="match status" value="2"/>
</dbReference>
<gene>
    <name evidence="2" type="ORF">DXZ20_25145</name>
</gene>
<keyword evidence="1" id="KW-1133">Transmembrane helix</keyword>
<feature type="transmembrane region" description="Helical" evidence="1">
    <location>
        <begin position="12"/>
        <end position="36"/>
    </location>
</feature>
<dbReference type="Pfam" id="PF00805">
    <property type="entry name" value="Pentapeptide"/>
    <property type="match status" value="2"/>
</dbReference>
<keyword evidence="1" id="KW-0472">Membrane</keyword>
<dbReference type="EMBL" id="QXHD01000004">
    <property type="protein sequence ID" value="NEZ58868.1"/>
    <property type="molecule type" value="Genomic_DNA"/>
</dbReference>
<dbReference type="AlphaFoldDB" id="A0A6M0RRM3"/>
<evidence type="ECO:0000313" key="2">
    <source>
        <dbReference type="EMBL" id="NEZ58868.1"/>
    </source>
</evidence>
<organism evidence="2 3">
    <name type="scientific">Adonisia turfae CCMR0081</name>
    <dbReference type="NCBI Taxonomy" id="2292702"/>
    <lineage>
        <taxon>Bacteria</taxon>
        <taxon>Bacillati</taxon>
        <taxon>Cyanobacteriota</taxon>
        <taxon>Adonisia</taxon>
        <taxon>Adonisia turfae</taxon>
    </lineage>
</organism>
<sequence>MRERFKQWPPKISINKGWVMGAIATPVFLWLVWWLWLLPVRQPQPDDGRLSHNERVTLAHPHRQTLIRGIGTLAMVAGGVFLFLRFRIANRNAEAIDLSGTDLSGADLISADLISANLSGANLRYADLRYADLSGANLNGANLSGADLSGANLSGADLISADLSGANLSGANLRYANLSGADLRYADLSGADLRYANLSGANLNCTLLSDANLSDANLSGALLFFINLREVLNLEPLQLEVKPSPFLCNVALPAYSKQPDVNPNRACDRMPQLLSTRYDIPLEEAQGIVDEARQHQWD</sequence>
<keyword evidence="3" id="KW-1185">Reference proteome</keyword>
<protein>
    <submittedName>
        <fullName evidence="2">Pentapeptide repeat-containing protein</fullName>
    </submittedName>
</protein>
<dbReference type="PANTHER" id="PTHR14136:SF17">
    <property type="entry name" value="BTB_POZ DOMAIN-CONTAINING PROTEIN KCTD9"/>
    <property type="match status" value="1"/>
</dbReference>
<dbReference type="PANTHER" id="PTHR14136">
    <property type="entry name" value="BTB_POZ DOMAIN-CONTAINING PROTEIN KCTD9"/>
    <property type="match status" value="1"/>
</dbReference>
<comment type="caution">
    <text evidence="2">The sequence shown here is derived from an EMBL/GenBank/DDBJ whole genome shotgun (WGS) entry which is preliminary data.</text>
</comment>
<evidence type="ECO:0000313" key="3">
    <source>
        <dbReference type="Proteomes" id="UP000481033"/>
    </source>
</evidence>
<accession>A0A6M0RRM3</accession>
<dbReference type="InterPro" id="IPR001646">
    <property type="entry name" value="5peptide_repeat"/>
</dbReference>
<dbReference type="InterPro" id="IPR051082">
    <property type="entry name" value="Pentapeptide-BTB/POZ_domain"/>
</dbReference>
<name>A0A6M0RRM3_9CYAN</name>